<keyword evidence="1" id="KW-0732">Signal</keyword>
<organism evidence="2 3">
    <name type="scientific">Mucilaginibacter ginsenosidivorans</name>
    <dbReference type="NCBI Taxonomy" id="398053"/>
    <lineage>
        <taxon>Bacteria</taxon>
        <taxon>Pseudomonadati</taxon>
        <taxon>Bacteroidota</taxon>
        <taxon>Sphingobacteriia</taxon>
        <taxon>Sphingobacteriales</taxon>
        <taxon>Sphingobacteriaceae</taxon>
        <taxon>Mucilaginibacter</taxon>
    </lineage>
</organism>
<gene>
    <name evidence="2" type="ORF">FRZ54_20850</name>
</gene>
<name>A0A5B8V2K2_9SPHI</name>
<evidence type="ECO:0000313" key="3">
    <source>
        <dbReference type="Proteomes" id="UP000321479"/>
    </source>
</evidence>
<dbReference type="RefSeq" id="WP_147033744.1">
    <property type="nucleotide sequence ID" value="NZ_CP042436.1"/>
</dbReference>
<feature type="chain" id="PRO_5022978223" description="Lipoprotein" evidence="1">
    <location>
        <begin position="23"/>
        <end position="120"/>
    </location>
</feature>
<evidence type="ECO:0008006" key="4">
    <source>
        <dbReference type="Google" id="ProtNLM"/>
    </source>
</evidence>
<dbReference type="Proteomes" id="UP000321479">
    <property type="component" value="Chromosome"/>
</dbReference>
<dbReference type="AlphaFoldDB" id="A0A5B8V2K2"/>
<proteinExistence type="predicted"/>
<feature type="signal peptide" evidence="1">
    <location>
        <begin position="1"/>
        <end position="22"/>
    </location>
</feature>
<evidence type="ECO:0000256" key="1">
    <source>
        <dbReference type="SAM" id="SignalP"/>
    </source>
</evidence>
<evidence type="ECO:0000313" key="2">
    <source>
        <dbReference type="EMBL" id="QEC64911.1"/>
    </source>
</evidence>
<reference evidence="2 3" key="1">
    <citation type="journal article" date="2017" name="Curr. Microbiol.">
        <title>Mucilaginibacter ginsenosidivorans sp. nov., Isolated from Soil of Ginseng Field.</title>
        <authorList>
            <person name="Kim M.M."/>
            <person name="Siddiqi M.Z."/>
            <person name="Im W.T."/>
        </authorList>
    </citation>
    <scope>NUCLEOTIDE SEQUENCE [LARGE SCALE GENOMIC DNA]</scope>
    <source>
        <strain evidence="2 3">Gsoil 3017</strain>
    </source>
</reference>
<dbReference type="KEGG" id="mgin:FRZ54_20850"/>
<accession>A0A5B8V2K2</accession>
<dbReference type="PROSITE" id="PS51257">
    <property type="entry name" value="PROKAR_LIPOPROTEIN"/>
    <property type="match status" value="1"/>
</dbReference>
<sequence length="120" mass="13572">MKNLKMTAFAALAFMLASSCHFGRHTTIVETGDNYRLRIEYAGAIHFNYDGTAISNISRGGYVKYERNDETLEAKNDGHGGVSYELYDNGEQVNPQIEGKAFIARAVRVMLQKNHRPNWK</sequence>
<protein>
    <recommendedName>
        <fullName evidence="4">Lipoprotein</fullName>
    </recommendedName>
</protein>
<dbReference type="OrthoDB" id="797519at2"/>
<dbReference type="EMBL" id="CP042436">
    <property type="protein sequence ID" value="QEC64911.1"/>
    <property type="molecule type" value="Genomic_DNA"/>
</dbReference>
<keyword evidence="3" id="KW-1185">Reference proteome</keyword>